<dbReference type="OrthoDB" id="619536at2759"/>
<dbReference type="Proteomes" id="UP000708208">
    <property type="component" value="Unassembled WGS sequence"/>
</dbReference>
<accession>A0A8J2JDW7</accession>
<feature type="domain" description="O-acyltransferase WSD1 C-terminal" evidence="1">
    <location>
        <begin position="275"/>
        <end position="410"/>
    </location>
</feature>
<dbReference type="EMBL" id="CAJVCH010042614">
    <property type="protein sequence ID" value="CAG7716992.1"/>
    <property type="molecule type" value="Genomic_DNA"/>
</dbReference>
<sequence length="431" mass="49413">DRNTEITALRETLYETVFMRKLPNGVLADPEYQQYYSKYLGFLFWKWDRNFDRNYHIRPYFDSEHTSEGKLRITSENEFRQIIKTLTWAPFKAKTSPWECLLINNLQLNDPAPDEKATFPLSVLIFRMHHGLCDGFSILHALMQELGKISMKTAVKPHYARKSFWRQMVEICTFPVLAPYQFSKTMVDAYDVNDWHRGTQGTSSKPFNASFTHRIPTQLIKEVKDRHGVSFTAVVMSTIMGGIRNSMIRQGLKVPRKMSAAIPVPLPNHPHKLRNHWVFTFLKLPIGIEDPLKRLQKIEGNIMKLKHSLVPAFSFSIIPIVGATFPCLMKIFNKNSFSTILISNFPGPNISDDWGFFTTKEGRHNVIDMNFIAGMGSGNVGVGLFMLSYKDGVRIITEVDGSLLPDDTSVELLNEEILKEINYLRIAPGYV</sequence>
<dbReference type="Pfam" id="PF06974">
    <property type="entry name" value="WS_DGAT_C"/>
    <property type="match status" value="1"/>
</dbReference>
<protein>
    <recommendedName>
        <fullName evidence="1">O-acyltransferase WSD1 C-terminal domain-containing protein</fullName>
    </recommendedName>
</protein>
<proteinExistence type="predicted"/>
<dbReference type="GO" id="GO:0008374">
    <property type="term" value="F:O-acyltransferase activity"/>
    <property type="evidence" value="ECO:0007669"/>
    <property type="project" value="InterPro"/>
</dbReference>
<dbReference type="AlphaFoldDB" id="A0A8J2JDW7"/>
<keyword evidence="3" id="KW-1185">Reference proteome</keyword>
<dbReference type="InterPro" id="IPR009721">
    <property type="entry name" value="O-acyltransferase_WSD1_C"/>
</dbReference>
<organism evidence="2 3">
    <name type="scientific">Allacma fusca</name>
    <dbReference type="NCBI Taxonomy" id="39272"/>
    <lineage>
        <taxon>Eukaryota</taxon>
        <taxon>Metazoa</taxon>
        <taxon>Ecdysozoa</taxon>
        <taxon>Arthropoda</taxon>
        <taxon>Hexapoda</taxon>
        <taxon>Collembola</taxon>
        <taxon>Symphypleona</taxon>
        <taxon>Sminthuridae</taxon>
        <taxon>Allacma</taxon>
    </lineage>
</organism>
<name>A0A8J2JDW7_9HEXA</name>
<dbReference type="GO" id="GO:0019432">
    <property type="term" value="P:triglyceride biosynthetic process"/>
    <property type="evidence" value="ECO:0007669"/>
    <property type="project" value="TreeGrafter"/>
</dbReference>
<evidence type="ECO:0000313" key="2">
    <source>
        <dbReference type="EMBL" id="CAG7716992.1"/>
    </source>
</evidence>
<dbReference type="PANTHER" id="PTHR31650">
    <property type="entry name" value="O-ACYLTRANSFERASE (WSD1-LIKE) FAMILY PROTEIN"/>
    <property type="match status" value="1"/>
</dbReference>
<gene>
    <name evidence="2" type="ORF">AFUS01_LOCUS6471</name>
</gene>
<reference evidence="2" key="1">
    <citation type="submission" date="2021-06" db="EMBL/GenBank/DDBJ databases">
        <authorList>
            <person name="Hodson N. C."/>
            <person name="Mongue J. A."/>
            <person name="Jaron S. K."/>
        </authorList>
    </citation>
    <scope>NUCLEOTIDE SEQUENCE</scope>
</reference>
<evidence type="ECO:0000313" key="3">
    <source>
        <dbReference type="Proteomes" id="UP000708208"/>
    </source>
</evidence>
<dbReference type="PANTHER" id="PTHR31650:SF1">
    <property type="entry name" value="WAX ESTER SYNTHASE_DIACYLGLYCEROL ACYLTRANSFERASE 4-RELATED"/>
    <property type="match status" value="1"/>
</dbReference>
<evidence type="ECO:0000259" key="1">
    <source>
        <dbReference type="Pfam" id="PF06974"/>
    </source>
</evidence>
<comment type="caution">
    <text evidence="2">The sequence shown here is derived from an EMBL/GenBank/DDBJ whole genome shotgun (WGS) entry which is preliminary data.</text>
</comment>
<dbReference type="GO" id="GO:0005886">
    <property type="term" value="C:plasma membrane"/>
    <property type="evidence" value="ECO:0007669"/>
    <property type="project" value="TreeGrafter"/>
</dbReference>
<feature type="non-terminal residue" evidence="2">
    <location>
        <position position="1"/>
    </location>
</feature>
<dbReference type="InterPro" id="IPR045034">
    <property type="entry name" value="O-acyltransferase_WSD1-like"/>
</dbReference>